<name>A0ACB9LQC7_BAUVA</name>
<gene>
    <name evidence="1" type="ORF">L6164_026435</name>
</gene>
<keyword evidence="2" id="KW-1185">Reference proteome</keyword>
<sequence>MSSLVSSLPTNDPLAKTTPFEFKLCWDRSCAVGVGFSFQPKEEELIGVFLFNKVAGKDDVSTAIIPESDLYGTKNPWEIWQEFLEDSNCKAFSRDNNELYLFTVLKKKGRSNARIDRRVGLGTWAGEDSAKQISSVTREGKRVLGSKKRYRFEKRGSEHHGGWIMIEYSLDDSLLQQISNPNKHFVLCKIKKNERTARVGTREKKPLELNGVDAVREKKNGDENKKEFLDLLNGSFPELVISMDEVLAYWNHDISD</sequence>
<protein>
    <submittedName>
        <fullName evidence="1">Uncharacterized protein</fullName>
    </submittedName>
</protein>
<proteinExistence type="predicted"/>
<evidence type="ECO:0000313" key="1">
    <source>
        <dbReference type="EMBL" id="KAI4313453.1"/>
    </source>
</evidence>
<comment type="caution">
    <text evidence="1">The sequence shown here is derived from an EMBL/GenBank/DDBJ whole genome shotgun (WGS) entry which is preliminary data.</text>
</comment>
<reference evidence="1 2" key="1">
    <citation type="journal article" date="2022" name="DNA Res.">
        <title>Chromosomal-level genome assembly of the orchid tree Bauhinia variegata (Leguminosae; Cercidoideae) supports the allotetraploid origin hypothesis of Bauhinia.</title>
        <authorList>
            <person name="Zhong Y."/>
            <person name="Chen Y."/>
            <person name="Zheng D."/>
            <person name="Pang J."/>
            <person name="Liu Y."/>
            <person name="Luo S."/>
            <person name="Meng S."/>
            <person name="Qian L."/>
            <person name="Wei D."/>
            <person name="Dai S."/>
            <person name="Zhou R."/>
        </authorList>
    </citation>
    <scope>NUCLEOTIDE SEQUENCE [LARGE SCALE GENOMIC DNA]</scope>
    <source>
        <strain evidence="1">BV-YZ2020</strain>
    </source>
</reference>
<evidence type="ECO:0000313" key="2">
    <source>
        <dbReference type="Proteomes" id="UP000828941"/>
    </source>
</evidence>
<accession>A0ACB9LQC7</accession>
<dbReference type="EMBL" id="CM039436">
    <property type="protein sequence ID" value="KAI4313453.1"/>
    <property type="molecule type" value="Genomic_DNA"/>
</dbReference>
<dbReference type="Proteomes" id="UP000828941">
    <property type="component" value="Chromosome 11"/>
</dbReference>
<organism evidence="1 2">
    <name type="scientific">Bauhinia variegata</name>
    <name type="common">Purple orchid tree</name>
    <name type="synonym">Phanera variegata</name>
    <dbReference type="NCBI Taxonomy" id="167791"/>
    <lineage>
        <taxon>Eukaryota</taxon>
        <taxon>Viridiplantae</taxon>
        <taxon>Streptophyta</taxon>
        <taxon>Embryophyta</taxon>
        <taxon>Tracheophyta</taxon>
        <taxon>Spermatophyta</taxon>
        <taxon>Magnoliopsida</taxon>
        <taxon>eudicotyledons</taxon>
        <taxon>Gunneridae</taxon>
        <taxon>Pentapetalae</taxon>
        <taxon>rosids</taxon>
        <taxon>fabids</taxon>
        <taxon>Fabales</taxon>
        <taxon>Fabaceae</taxon>
        <taxon>Cercidoideae</taxon>
        <taxon>Cercideae</taxon>
        <taxon>Bauhiniinae</taxon>
        <taxon>Bauhinia</taxon>
    </lineage>
</organism>